<dbReference type="Gene3D" id="2.60.200.60">
    <property type="match status" value="1"/>
</dbReference>
<proteinExistence type="predicted"/>
<gene>
    <name evidence="2" type="ORF">BSU04_06005</name>
</gene>
<organism evidence="2 3">
    <name type="scientific">Caballeronia sordidicola</name>
    <name type="common">Burkholderia sordidicola</name>
    <dbReference type="NCBI Taxonomy" id="196367"/>
    <lineage>
        <taxon>Bacteria</taxon>
        <taxon>Pseudomonadati</taxon>
        <taxon>Pseudomonadota</taxon>
        <taxon>Betaproteobacteria</taxon>
        <taxon>Burkholderiales</taxon>
        <taxon>Burkholderiaceae</taxon>
        <taxon>Caballeronia</taxon>
    </lineage>
</organism>
<dbReference type="RefSeq" id="WP_089159685.1">
    <property type="nucleotide sequence ID" value="NZ_MTHB01000034.1"/>
</dbReference>
<dbReference type="OrthoDB" id="8565659at2"/>
<reference evidence="3" key="1">
    <citation type="submission" date="2017-01" db="EMBL/GenBank/DDBJ databases">
        <title>Genome Analysis of Deinococcus marmoris KOPRI26562.</title>
        <authorList>
            <person name="Kim J.H."/>
            <person name="Oh H.-M."/>
        </authorList>
    </citation>
    <scope>NUCLEOTIDE SEQUENCE [LARGE SCALE GENOMIC DNA]</scope>
    <source>
        <strain evidence="3">PAMC 26633</strain>
    </source>
</reference>
<dbReference type="CDD" id="cd14744">
    <property type="entry name" value="PAAR_CT_2"/>
    <property type="match status" value="1"/>
</dbReference>
<dbReference type="Proteomes" id="UP000214720">
    <property type="component" value="Unassembled WGS sequence"/>
</dbReference>
<dbReference type="AlphaFoldDB" id="A0A226X9G9"/>
<evidence type="ECO:0000256" key="1">
    <source>
        <dbReference type="SAM" id="MobiDB-lite"/>
    </source>
</evidence>
<comment type="caution">
    <text evidence="2">The sequence shown here is derived from an EMBL/GenBank/DDBJ whole genome shotgun (WGS) entry which is preliminary data.</text>
</comment>
<evidence type="ECO:0008006" key="4">
    <source>
        <dbReference type="Google" id="ProtNLM"/>
    </source>
</evidence>
<evidence type="ECO:0000313" key="3">
    <source>
        <dbReference type="Proteomes" id="UP000214720"/>
    </source>
</evidence>
<evidence type="ECO:0000313" key="2">
    <source>
        <dbReference type="EMBL" id="OXC79640.1"/>
    </source>
</evidence>
<sequence>MKKLAYEGDDTSHGGKILTGSDRIKVKGRRAARIGDKVSCPIHGDNEITEGSGRMKDGATPLSREGDHTQCGAYLIGSSDGAQVR</sequence>
<accession>A0A226X9G9</accession>
<dbReference type="Pfam" id="PF05488">
    <property type="entry name" value="PAAR_motif"/>
    <property type="match status" value="1"/>
</dbReference>
<name>A0A226X9G9_CABSO</name>
<protein>
    <recommendedName>
        <fullName evidence="4">Zn-binding protein involved in type VI secretion</fullName>
    </recommendedName>
</protein>
<dbReference type="EMBL" id="MTHB01000034">
    <property type="protein sequence ID" value="OXC79640.1"/>
    <property type="molecule type" value="Genomic_DNA"/>
</dbReference>
<feature type="region of interest" description="Disordered" evidence="1">
    <location>
        <begin position="43"/>
        <end position="85"/>
    </location>
</feature>
<dbReference type="InterPro" id="IPR008727">
    <property type="entry name" value="PAAR_motif"/>
</dbReference>